<dbReference type="GO" id="GO:0016491">
    <property type="term" value="F:oxidoreductase activity"/>
    <property type="evidence" value="ECO:0007669"/>
    <property type="project" value="UniProtKB-KW"/>
</dbReference>
<proteinExistence type="predicted"/>
<protein>
    <recommendedName>
        <fullName evidence="6">Cysteine-rich domain-containing protein</fullName>
    </recommendedName>
</protein>
<dbReference type="eggNOG" id="arCOG00333">
    <property type="taxonomic scope" value="Archaea"/>
</dbReference>
<evidence type="ECO:0000256" key="3">
    <source>
        <dbReference type="ARBA" id="ARBA00023002"/>
    </source>
</evidence>
<evidence type="ECO:0000256" key="5">
    <source>
        <dbReference type="ARBA" id="ARBA00023014"/>
    </source>
</evidence>
<dbReference type="OrthoDB" id="35334at2157"/>
<dbReference type="PANTHER" id="PTHR43255">
    <property type="entry name" value="IRON-SULFUR-BINDING OXIDOREDUCTASE FADF-RELATED-RELATED"/>
    <property type="match status" value="1"/>
</dbReference>
<evidence type="ECO:0000256" key="1">
    <source>
        <dbReference type="ARBA" id="ARBA00022485"/>
    </source>
</evidence>
<keyword evidence="2" id="KW-0479">Metal-binding</keyword>
<keyword evidence="4" id="KW-0408">Iron</keyword>
<dbReference type="PANTHER" id="PTHR43255:SF1">
    <property type="entry name" value="IRON-SULFUR-BINDING OXIDOREDUCTASE FADF-RELATED"/>
    <property type="match status" value="1"/>
</dbReference>
<reference evidence="7 8" key="1">
    <citation type="journal article" date="2007" name="Appl. Environ. Microbiol.">
        <title>Isolation of key methanogens for global methane emission from rice paddy fields: a novel isolate affiliated with the clone cluster rice cluster I.</title>
        <authorList>
            <person name="Sakai S."/>
            <person name="Imachi H."/>
            <person name="Sekiguchi Y."/>
            <person name="Ohashi A."/>
            <person name="Harada H."/>
            <person name="Kamagata Y."/>
        </authorList>
    </citation>
    <scope>NUCLEOTIDE SEQUENCE [LARGE SCALE GENOMIC DNA]</scope>
    <source>
        <strain evidence="8">DSM 17711 / JCM 13418 / NBRC 101707 / SANAE</strain>
    </source>
</reference>
<feature type="domain" description="Cysteine-rich" evidence="6">
    <location>
        <begin position="101"/>
        <end position="182"/>
    </location>
</feature>
<sequence>MNTEAQNGRADCFPPASIYYYVKASLPVALSPNDLDGLYRCTLCNHCGMAGMNRDARNKAIGKDNIAPHVAMVRDSISKYGNPYGIAASPAGEAQGRMETVLFRGCTPRYKTPEIHEAAKRVLDREGVKYGILDGETCCGNILFNLGDKVSGMEAVRKNVEKFREAGTKRIIAICPGCYSALNKYYKGFEGFEPEIVLAADMIKGQSSDIGEYRVQYSCHAKEKGEVVRKLVPGASRNASGDCCGAGAGLRMHDRQMAEAKARKTANVSGTIITYCPFCYISLSAVDPGNVKDIYMLLDGR</sequence>
<dbReference type="KEGG" id="mpd:MCP_2315"/>
<dbReference type="GO" id="GO:0051539">
    <property type="term" value="F:4 iron, 4 sulfur cluster binding"/>
    <property type="evidence" value="ECO:0007669"/>
    <property type="project" value="UniProtKB-KW"/>
</dbReference>
<accession>D1Z115</accession>
<dbReference type="RefSeq" id="WP_012901061.1">
    <property type="nucleotide sequence ID" value="NC_013665.1"/>
</dbReference>
<evidence type="ECO:0000259" key="6">
    <source>
        <dbReference type="Pfam" id="PF02754"/>
    </source>
</evidence>
<dbReference type="STRING" id="304371.MCP_2315"/>
<reference evidence="8" key="3">
    <citation type="journal article" date="2011" name="PLoS ONE">
        <title>Genome sequence of a mesophilic hydrogenotrophic methanogen Methanocella paludicola, the first cultivated representative of the order Methanocellales.</title>
        <authorList>
            <person name="Sakai S."/>
            <person name="Takaki Y."/>
            <person name="Shimamura S."/>
            <person name="Sekine M."/>
            <person name="Tajima T."/>
            <person name="Kosugi H."/>
            <person name="Ichikawa N."/>
            <person name="Tasumi E."/>
            <person name="Hiraki A.T."/>
            <person name="Shimizu A."/>
            <person name="Kato Y."/>
            <person name="Nishiko R."/>
            <person name="Mori K."/>
            <person name="Fujita N."/>
            <person name="Imachi H."/>
            <person name="Takai K."/>
        </authorList>
    </citation>
    <scope>NUCLEOTIDE SEQUENCE [LARGE SCALE GENOMIC DNA]</scope>
    <source>
        <strain evidence="8">DSM 17711 / JCM 13418 / NBRC 101707 / SANAE</strain>
    </source>
</reference>
<dbReference type="GeneID" id="8682117"/>
<evidence type="ECO:0000256" key="2">
    <source>
        <dbReference type="ARBA" id="ARBA00022723"/>
    </source>
</evidence>
<keyword evidence="1" id="KW-0004">4Fe-4S</keyword>
<dbReference type="InParanoid" id="D1Z115"/>
<dbReference type="SMR" id="D1Z115"/>
<dbReference type="Pfam" id="PF02754">
    <property type="entry name" value="CCG"/>
    <property type="match status" value="2"/>
</dbReference>
<dbReference type="GO" id="GO:0005886">
    <property type="term" value="C:plasma membrane"/>
    <property type="evidence" value="ECO:0007669"/>
    <property type="project" value="TreeGrafter"/>
</dbReference>
<dbReference type="AlphaFoldDB" id="D1Z115"/>
<dbReference type="InterPro" id="IPR051460">
    <property type="entry name" value="HdrC_iron-sulfur_subunit"/>
</dbReference>
<evidence type="ECO:0000313" key="7">
    <source>
        <dbReference type="EMBL" id="BAI62387.1"/>
    </source>
</evidence>
<gene>
    <name evidence="7" type="ordered locus">MCP_2315</name>
</gene>
<evidence type="ECO:0000256" key="4">
    <source>
        <dbReference type="ARBA" id="ARBA00023004"/>
    </source>
</evidence>
<dbReference type="GO" id="GO:0046872">
    <property type="term" value="F:metal ion binding"/>
    <property type="evidence" value="ECO:0007669"/>
    <property type="project" value="UniProtKB-KW"/>
</dbReference>
<dbReference type="Proteomes" id="UP000001882">
    <property type="component" value="Chromosome"/>
</dbReference>
<dbReference type="EMBL" id="AP011532">
    <property type="protein sequence ID" value="BAI62387.1"/>
    <property type="molecule type" value="Genomic_DNA"/>
</dbReference>
<keyword evidence="3" id="KW-0560">Oxidoreductase</keyword>
<dbReference type="InterPro" id="IPR004017">
    <property type="entry name" value="Cys_rich_dom"/>
</dbReference>
<evidence type="ECO:0000313" key="8">
    <source>
        <dbReference type="Proteomes" id="UP000001882"/>
    </source>
</evidence>
<keyword evidence="5" id="KW-0411">Iron-sulfur</keyword>
<feature type="domain" description="Cysteine-rich" evidence="6">
    <location>
        <begin position="227"/>
        <end position="283"/>
    </location>
</feature>
<keyword evidence="8" id="KW-1185">Reference proteome</keyword>
<organism evidence="7 8">
    <name type="scientific">Methanocella paludicola (strain DSM 17711 / JCM 13418 / NBRC 101707 / SANAE)</name>
    <dbReference type="NCBI Taxonomy" id="304371"/>
    <lineage>
        <taxon>Archaea</taxon>
        <taxon>Methanobacteriati</taxon>
        <taxon>Methanobacteriota</taxon>
        <taxon>Stenosarchaea group</taxon>
        <taxon>Methanomicrobia</taxon>
        <taxon>Methanocellales</taxon>
        <taxon>Methanocellaceae</taxon>
        <taxon>Methanocella</taxon>
    </lineage>
</organism>
<name>D1Z115_METPS</name>
<reference evidence="7 8" key="2">
    <citation type="journal article" date="2008" name="Int. J. Syst. Evol. Microbiol.">
        <title>Methanocella paludicola gen. nov., sp. nov., a methane-producing archaeon, the first isolate of the lineage 'Rice Cluster I', and proposal of the new archaeal order Methanocellales ord. nov.</title>
        <authorList>
            <person name="Sakai S."/>
            <person name="Imachi H."/>
            <person name="Hanada S."/>
            <person name="Ohashi A."/>
            <person name="Harada H."/>
            <person name="Kamagata Y."/>
        </authorList>
    </citation>
    <scope>NUCLEOTIDE SEQUENCE [LARGE SCALE GENOMIC DNA]</scope>
    <source>
        <strain evidence="8">DSM 17711 / JCM 13418 / NBRC 101707 / SANAE</strain>
    </source>
</reference>